<proteinExistence type="inferred from homology"/>
<accession>A0ABP9J7C2</accession>
<sequence>MYLHVTGTVTAERERLAPHAEEEARVLRRLKADGVVLSSFRRTDKPGAFLIVEAESLDSAREHLNQLPYAANGLLTFEFIEVGRL</sequence>
<organism evidence="3 4">
    <name type="scientific">Streptomyces siamensis</name>
    <dbReference type="NCBI Taxonomy" id="1274986"/>
    <lineage>
        <taxon>Bacteria</taxon>
        <taxon>Bacillati</taxon>
        <taxon>Actinomycetota</taxon>
        <taxon>Actinomycetes</taxon>
        <taxon>Kitasatosporales</taxon>
        <taxon>Streptomycetaceae</taxon>
        <taxon>Streptomyces</taxon>
    </lineage>
</organism>
<evidence type="ECO:0000259" key="2">
    <source>
        <dbReference type="Pfam" id="PF03795"/>
    </source>
</evidence>
<comment type="caution">
    <text evidence="3">The sequence shown here is derived from an EMBL/GenBank/DDBJ whole genome shotgun (WGS) entry which is preliminary data.</text>
</comment>
<dbReference type="Proteomes" id="UP001501759">
    <property type="component" value="Unassembled WGS sequence"/>
</dbReference>
<dbReference type="Pfam" id="PF03795">
    <property type="entry name" value="YCII"/>
    <property type="match status" value="1"/>
</dbReference>
<gene>
    <name evidence="3" type="ORF">GCM10023335_55510</name>
</gene>
<evidence type="ECO:0000313" key="4">
    <source>
        <dbReference type="Proteomes" id="UP001501759"/>
    </source>
</evidence>
<dbReference type="InterPro" id="IPR005545">
    <property type="entry name" value="YCII"/>
</dbReference>
<comment type="similarity">
    <text evidence="1">Belongs to the YciI family.</text>
</comment>
<protein>
    <recommendedName>
        <fullName evidence="2">YCII-related domain-containing protein</fullName>
    </recommendedName>
</protein>
<evidence type="ECO:0000256" key="1">
    <source>
        <dbReference type="ARBA" id="ARBA00007689"/>
    </source>
</evidence>
<dbReference type="EMBL" id="BAABKB010000023">
    <property type="protein sequence ID" value="GAA5023061.1"/>
    <property type="molecule type" value="Genomic_DNA"/>
</dbReference>
<dbReference type="InterPro" id="IPR011008">
    <property type="entry name" value="Dimeric_a/b-barrel"/>
</dbReference>
<dbReference type="SUPFAM" id="SSF54909">
    <property type="entry name" value="Dimeric alpha+beta barrel"/>
    <property type="match status" value="1"/>
</dbReference>
<dbReference type="Gene3D" id="3.30.70.1060">
    <property type="entry name" value="Dimeric alpha+beta barrel"/>
    <property type="match status" value="1"/>
</dbReference>
<keyword evidence="4" id="KW-1185">Reference proteome</keyword>
<feature type="domain" description="YCII-related" evidence="2">
    <location>
        <begin position="14"/>
        <end position="75"/>
    </location>
</feature>
<evidence type="ECO:0000313" key="3">
    <source>
        <dbReference type="EMBL" id="GAA5023061.1"/>
    </source>
</evidence>
<dbReference type="RefSeq" id="WP_345655024.1">
    <property type="nucleotide sequence ID" value="NZ_BAABKB010000023.1"/>
</dbReference>
<reference evidence="4" key="1">
    <citation type="journal article" date="2019" name="Int. J. Syst. Evol. Microbiol.">
        <title>The Global Catalogue of Microorganisms (GCM) 10K type strain sequencing project: providing services to taxonomists for standard genome sequencing and annotation.</title>
        <authorList>
            <consortium name="The Broad Institute Genomics Platform"/>
            <consortium name="The Broad Institute Genome Sequencing Center for Infectious Disease"/>
            <person name="Wu L."/>
            <person name="Ma J."/>
        </authorList>
    </citation>
    <scope>NUCLEOTIDE SEQUENCE [LARGE SCALE GENOMIC DNA]</scope>
    <source>
        <strain evidence="4">JCM 18409</strain>
    </source>
</reference>
<name>A0ABP9J7C2_9ACTN</name>